<sequence>MHIQALSFSIVTFLASIGVRAQVHKDPYHISAFGRPNGIDAGNKVCGGACVTDPNALACKHIEFRPQLGCFECCLSDDDLDHLDFHNKAVPDFDDDTDYDTDEDWD</sequence>
<feature type="signal peptide" evidence="1">
    <location>
        <begin position="1"/>
        <end position="21"/>
    </location>
</feature>
<dbReference type="GeneID" id="2869334"/>
<evidence type="ECO:0000313" key="2">
    <source>
        <dbReference type="EMBL" id="CBF79456.1"/>
    </source>
</evidence>
<dbReference type="RefSeq" id="XP_050467961.1">
    <property type="nucleotide sequence ID" value="XM_050611995.1"/>
</dbReference>
<name>C8VBF3_EMENI</name>
<dbReference type="HOGENOM" id="CLU_2277455_0_0_1"/>
<evidence type="ECO:0000256" key="1">
    <source>
        <dbReference type="SAM" id="SignalP"/>
    </source>
</evidence>
<evidence type="ECO:0000313" key="3">
    <source>
        <dbReference type="Proteomes" id="UP000000560"/>
    </source>
</evidence>
<dbReference type="EMBL" id="BN001304">
    <property type="protein sequence ID" value="CBF79456.1"/>
    <property type="molecule type" value="Genomic_DNA"/>
</dbReference>
<dbReference type="InParanoid" id="C8VBF3"/>
<dbReference type="KEGG" id="ani:ANIA_07477"/>
<reference evidence="3" key="2">
    <citation type="journal article" date="2009" name="Fungal Genet. Biol.">
        <title>The 2008 update of the Aspergillus nidulans genome annotation: a community effort.</title>
        <authorList>
            <person name="Wortman J.R."/>
            <person name="Gilsenan J.M."/>
            <person name="Joardar V."/>
            <person name="Deegan J."/>
            <person name="Clutterbuck J."/>
            <person name="Andersen M.R."/>
            <person name="Archer D."/>
            <person name="Bencina M."/>
            <person name="Braus G."/>
            <person name="Coutinho P."/>
            <person name="von Dohren H."/>
            <person name="Doonan J."/>
            <person name="Driessen A.J."/>
            <person name="Durek P."/>
            <person name="Espeso E."/>
            <person name="Fekete E."/>
            <person name="Flipphi M."/>
            <person name="Estrada C.G."/>
            <person name="Geysens S."/>
            <person name="Goldman G."/>
            <person name="de Groot P.W."/>
            <person name="Hansen K."/>
            <person name="Harris S.D."/>
            <person name="Heinekamp T."/>
            <person name="Helmstaedt K."/>
            <person name="Henrissat B."/>
            <person name="Hofmann G."/>
            <person name="Homan T."/>
            <person name="Horio T."/>
            <person name="Horiuchi H."/>
            <person name="James S."/>
            <person name="Jones M."/>
            <person name="Karaffa L."/>
            <person name="Karanyi Z."/>
            <person name="Kato M."/>
            <person name="Keller N."/>
            <person name="Kelly D.E."/>
            <person name="Kiel J.A."/>
            <person name="Kim J.M."/>
            <person name="van der Klei I.J."/>
            <person name="Klis F.M."/>
            <person name="Kovalchuk A."/>
            <person name="Krasevec N."/>
            <person name="Kubicek C.P."/>
            <person name="Liu B."/>
            <person name="Maccabe A."/>
            <person name="Meyer V."/>
            <person name="Mirabito P."/>
            <person name="Miskei M."/>
            <person name="Mos M."/>
            <person name="Mullins J."/>
            <person name="Nelson D.R."/>
            <person name="Nielsen J."/>
            <person name="Oakley B.R."/>
            <person name="Osmani S.A."/>
            <person name="Pakula T."/>
            <person name="Paszewski A."/>
            <person name="Paulsen I."/>
            <person name="Pilsyk S."/>
            <person name="Pocsi I."/>
            <person name="Punt P.J."/>
            <person name="Ram A.F."/>
            <person name="Ren Q."/>
            <person name="Robellet X."/>
            <person name="Robson G."/>
            <person name="Seiboth B."/>
            <person name="van Solingen P."/>
            <person name="Specht T."/>
            <person name="Sun J."/>
            <person name="Taheri-Talesh N."/>
            <person name="Takeshita N."/>
            <person name="Ussery D."/>
            <person name="vanKuyk P.A."/>
            <person name="Visser H."/>
            <person name="van de Vondervoort P.J."/>
            <person name="de Vries R.P."/>
            <person name="Walton J."/>
            <person name="Xiang X."/>
            <person name="Xiong Y."/>
            <person name="Zeng A.P."/>
            <person name="Brandt B.W."/>
            <person name="Cornell M.J."/>
            <person name="van den Hondel C.A."/>
            <person name="Visser J."/>
            <person name="Oliver S.G."/>
            <person name="Turner G."/>
        </authorList>
    </citation>
    <scope>GENOME REANNOTATION</scope>
    <source>
        <strain evidence="3">FGSC A4 / ATCC 38163 / CBS 112.46 / NRRL 194 / M139</strain>
    </source>
</reference>
<feature type="chain" id="PRO_5002993094" evidence="1">
    <location>
        <begin position="22"/>
        <end position="106"/>
    </location>
</feature>
<dbReference type="OMA" id="DLPCSKP"/>
<reference evidence="3" key="1">
    <citation type="journal article" date="2005" name="Nature">
        <title>Sequencing of Aspergillus nidulans and comparative analysis with A. fumigatus and A. oryzae.</title>
        <authorList>
            <person name="Galagan J.E."/>
            <person name="Calvo S.E."/>
            <person name="Cuomo C."/>
            <person name="Ma L.J."/>
            <person name="Wortman J.R."/>
            <person name="Batzoglou S."/>
            <person name="Lee S.I."/>
            <person name="Basturkmen M."/>
            <person name="Spevak C.C."/>
            <person name="Clutterbuck J."/>
            <person name="Kapitonov V."/>
            <person name="Jurka J."/>
            <person name="Scazzocchio C."/>
            <person name="Farman M."/>
            <person name="Butler J."/>
            <person name="Purcell S."/>
            <person name="Harris S."/>
            <person name="Braus G.H."/>
            <person name="Draht O."/>
            <person name="Busch S."/>
            <person name="D'Enfert C."/>
            <person name="Bouchier C."/>
            <person name="Goldman G.H."/>
            <person name="Bell-Pedersen D."/>
            <person name="Griffiths-Jones S."/>
            <person name="Doonan J.H."/>
            <person name="Yu J."/>
            <person name="Vienken K."/>
            <person name="Pain A."/>
            <person name="Freitag M."/>
            <person name="Selker E.U."/>
            <person name="Archer D.B."/>
            <person name="Penalva M.A."/>
            <person name="Oakley B.R."/>
            <person name="Momany M."/>
            <person name="Tanaka T."/>
            <person name="Kumagai T."/>
            <person name="Asai K."/>
            <person name="Machida M."/>
            <person name="Nierman W.C."/>
            <person name="Denning D.W."/>
            <person name="Caddick M."/>
            <person name="Hynes M."/>
            <person name="Paoletti M."/>
            <person name="Fischer R."/>
            <person name="Miller B."/>
            <person name="Dyer P."/>
            <person name="Sachs M.S."/>
            <person name="Osmani S.A."/>
            <person name="Birren B.W."/>
        </authorList>
    </citation>
    <scope>NUCLEOTIDE SEQUENCE [LARGE SCALE GENOMIC DNA]</scope>
    <source>
        <strain evidence="3">FGSC A4 / ATCC 38163 / CBS 112.46 / NRRL 194 / M139</strain>
    </source>
</reference>
<keyword evidence="1" id="KW-0732">Signal</keyword>
<dbReference type="VEuPathDB" id="FungiDB:AN7477"/>
<organism evidence="2 3">
    <name type="scientific">Emericella nidulans (strain FGSC A4 / ATCC 38163 / CBS 112.46 / NRRL 194 / M139)</name>
    <name type="common">Aspergillus nidulans</name>
    <dbReference type="NCBI Taxonomy" id="227321"/>
    <lineage>
        <taxon>Eukaryota</taxon>
        <taxon>Fungi</taxon>
        <taxon>Dikarya</taxon>
        <taxon>Ascomycota</taxon>
        <taxon>Pezizomycotina</taxon>
        <taxon>Eurotiomycetes</taxon>
        <taxon>Eurotiomycetidae</taxon>
        <taxon>Eurotiales</taxon>
        <taxon>Aspergillaceae</taxon>
        <taxon>Aspergillus</taxon>
        <taxon>Aspergillus subgen. Nidulantes</taxon>
    </lineage>
</organism>
<dbReference type="OrthoDB" id="4497333at2759"/>
<proteinExistence type="predicted"/>
<protein>
    <submittedName>
        <fullName evidence="2">Uncharacterized protein</fullName>
    </submittedName>
</protein>
<accession>C8VBF3</accession>
<dbReference type="Proteomes" id="UP000000560">
    <property type="component" value="Chromosome IV"/>
</dbReference>
<gene>
    <name evidence="2" type="ORF">ANIA_07477</name>
</gene>
<keyword evidence="3" id="KW-1185">Reference proteome</keyword>
<dbReference type="AlphaFoldDB" id="C8VBF3"/>